<evidence type="ECO:0000256" key="2">
    <source>
        <dbReference type="ARBA" id="ARBA00005199"/>
    </source>
</evidence>
<dbReference type="PANTHER" id="PTHR43651:SF11">
    <property type="entry name" value="MALTO-OLIGOSYLTREHALOSE TREHALOHYDROLASE"/>
    <property type="match status" value="1"/>
</dbReference>
<dbReference type="NCBIfam" id="TIGR02402">
    <property type="entry name" value="trehalose_TreZ"/>
    <property type="match status" value="1"/>
</dbReference>
<accession>A0ABU1BN10</accession>
<dbReference type="SMART" id="SM00642">
    <property type="entry name" value="Aamy"/>
    <property type="match status" value="1"/>
</dbReference>
<comment type="similarity">
    <text evidence="3 14">Belongs to the glycosyl hydrolase 13 family.</text>
</comment>
<keyword evidence="17" id="KW-1185">Reference proteome</keyword>
<dbReference type="Gene3D" id="2.60.40.10">
    <property type="entry name" value="Immunoglobulins"/>
    <property type="match status" value="1"/>
</dbReference>
<comment type="subcellular location">
    <subcellularLocation>
        <location evidence="1">Cytoplasm</location>
    </subcellularLocation>
</comment>
<dbReference type="InterPro" id="IPR022567">
    <property type="entry name" value="DUF3459"/>
</dbReference>
<dbReference type="Pfam" id="PF00128">
    <property type="entry name" value="Alpha-amylase"/>
    <property type="match status" value="1"/>
</dbReference>
<proteinExistence type="inferred from homology"/>
<dbReference type="EMBL" id="JAUYVH010000003">
    <property type="protein sequence ID" value="MDQ9170362.1"/>
    <property type="molecule type" value="Genomic_DNA"/>
</dbReference>
<evidence type="ECO:0000256" key="11">
    <source>
        <dbReference type="ARBA" id="ARBA00033284"/>
    </source>
</evidence>
<evidence type="ECO:0000256" key="3">
    <source>
        <dbReference type="ARBA" id="ARBA00008061"/>
    </source>
</evidence>
<comment type="pathway">
    <text evidence="2 14">Glycan biosynthesis; trehalose biosynthesis.</text>
</comment>
<keyword evidence="9 14" id="KW-0326">Glycosidase</keyword>
<sequence>MSNRHAFPLSFGANLIAPDKARFRIWAPSARSVSLQLDGKSTHPMLRNEQSSAGWFELELSCSAGTHYRYVVQTESANELSVPDPASRLQADDVHGASVVVDPHAYQWQHTDWKGRPWHETVLYELHPGILGGFEGILQKLPELAALGITAVELMPVADFPGRHNWGYDGVLPFAPDAAYGTPEQLKQLIDTAHGLGMMVFLDVVYNHFGPDGNYLGAYAAPFFRDDIKTLWGQAIDFREPEVREFFIENTLYWLMEYRFDGLRFDAVHAISEQDFLDELAQRVRLAVEQDRHVHLVLEHDDNAANLLGGPEQKKYDAQWNDDFHHVMHVLLTGEREGYYADYADDTAKRLARSLMEGFVYQGEASAHRDGGLRGEPSAHLPPTSFVNFLQNHDQIGNRAFGDRLTTMADPRALHAANAMLLLAPQIPMLFMGEEIGATQPFLYFTSHTDPGLAEAVREGRREEFAKFASFADPAKRAAIPDPNDENTFRQSIPNWEAAAQGDNASLSWLNWTSRLLTIRRTHIVPRIPGTQAMDAMILGPAAVAAHWRMGDGARLMLAINLADESVSVKLDALSNTGGADLLFETDETLAALDAGRLPPYSFIALLEPAA</sequence>
<dbReference type="InterPro" id="IPR014756">
    <property type="entry name" value="Ig_E-set"/>
</dbReference>
<dbReference type="InterPro" id="IPR006047">
    <property type="entry name" value="GH13_cat_dom"/>
</dbReference>
<name>A0ABU1BN10_9BURK</name>
<dbReference type="PANTHER" id="PTHR43651">
    <property type="entry name" value="1,4-ALPHA-GLUCAN-BRANCHING ENZYME"/>
    <property type="match status" value="1"/>
</dbReference>
<keyword evidence="8" id="KW-0119">Carbohydrate metabolism</keyword>
<evidence type="ECO:0000256" key="10">
    <source>
        <dbReference type="ARBA" id="ARBA00032057"/>
    </source>
</evidence>
<dbReference type="Pfam" id="PF11941">
    <property type="entry name" value="DUF3459"/>
    <property type="match status" value="1"/>
</dbReference>
<keyword evidence="7 14" id="KW-0378">Hydrolase</keyword>
<evidence type="ECO:0000256" key="13">
    <source>
        <dbReference type="NCBIfam" id="TIGR02402"/>
    </source>
</evidence>
<evidence type="ECO:0000256" key="4">
    <source>
        <dbReference type="ARBA" id="ARBA00012268"/>
    </source>
</evidence>
<evidence type="ECO:0000313" key="17">
    <source>
        <dbReference type="Proteomes" id="UP001225596"/>
    </source>
</evidence>
<dbReference type="Gene3D" id="1.10.10.760">
    <property type="entry name" value="E-set domains of sugar-utilizing enzymes"/>
    <property type="match status" value="1"/>
</dbReference>
<evidence type="ECO:0000259" key="15">
    <source>
        <dbReference type="SMART" id="SM00642"/>
    </source>
</evidence>
<dbReference type="RefSeq" id="WP_338436283.1">
    <property type="nucleotide sequence ID" value="NZ_JAUYVH010000003.1"/>
</dbReference>
<dbReference type="EC" id="3.2.1.141" evidence="4 13"/>
<organism evidence="16 17">
    <name type="scientific">Keguizhuia sedimenti</name>
    <dbReference type="NCBI Taxonomy" id="3064264"/>
    <lineage>
        <taxon>Bacteria</taxon>
        <taxon>Pseudomonadati</taxon>
        <taxon>Pseudomonadota</taxon>
        <taxon>Betaproteobacteria</taxon>
        <taxon>Burkholderiales</taxon>
        <taxon>Oxalobacteraceae</taxon>
        <taxon>Keguizhuia</taxon>
    </lineage>
</organism>
<dbReference type="Pfam" id="PF02922">
    <property type="entry name" value="CBM_48"/>
    <property type="match status" value="1"/>
</dbReference>
<reference evidence="16 17" key="1">
    <citation type="submission" date="2023-08" db="EMBL/GenBank/DDBJ databases">
        <title>Oxalobacteraceae gen .nov., isolated from river sludge outside the plant.</title>
        <authorList>
            <person name="Zhao S.Y."/>
        </authorList>
    </citation>
    <scope>NUCLEOTIDE SEQUENCE [LARGE SCALE GENOMIC DNA]</scope>
    <source>
        <strain evidence="16 17">R-40</strain>
    </source>
</reference>
<dbReference type="InterPro" id="IPR012768">
    <property type="entry name" value="Trehalose_TreZ"/>
</dbReference>
<dbReference type="InterPro" id="IPR004193">
    <property type="entry name" value="Glyco_hydro_13_N"/>
</dbReference>
<evidence type="ECO:0000313" key="16">
    <source>
        <dbReference type="EMBL" id="MDQ9170362.1"/>
    </source>
</evidence>
<evidence type="ECO:0000256" key="12">
    <source>
        <dbReference type="ARBA" id="ARBA00034013"/>
    </source>
</evidence>
<feature type="domain" description="Glycosyl hydrolase family 13 catalytic" evidence="15">
    <location>
        <begin position="121"/>
        <end position="476"/>
    </location>
</feature>
<comment type="caution">
    <text evidence="16">The sequence shown here is derived from an EMBL/GenBank/DDBJ whole genome shotgun (WGS) entry which is preliminary data.</text>
</comment>
<evidence type="ECO:0000256" key="5">
    <source>
        <dbReference type="ARBA" id="ARBA00015938"/>
    </source>
</evidence>
<gene>
    <name evidence="16" type="primary">treZ</name>
    <name evidence="16" type="ORF">Q8A64_08045</name>
</gene>
<dbReference type="SUPFAM" id="SSF81296">
    <property type="entry name" value="E set domains"/>
    <property type="match status" value="1"/>
</dbReference>
<dbReference type="PIRSF" id="PIRSF006337">
    <property type="entry name" value="Trehalose_TreZ"/>
    <property type="match status" value="1"/>
</dbReference>
<keyword evidence="6" id="KW-0963">Cytoplasm</keyword>
<dbReference type="InterPro" id="IPR044901">
    <property type="entry name" value="Trehalose_TreZ_E-set_sf"/>
</dbReference>
<evidence type="ECO:0000256" key="14">
    <source>
        <dbReference type="PIRNR" id="PIRNR006337"/>
    </source>
</evidence>
<comment type="catalytic activity">
    <reaction evidence="12 14">
        <text>hydrolysis of (1-&gt;4)-alpha-D-glucosidic linkage in 4-alpha-D-[(1-&gt;4)-alpha-D-glucanosyl]n trehalose to yield trehalose and (1-&gt;4)-alpha-D-glucan.</text>
        <dbReference type="EC" id="3.2.1.141"/>
    </reaction>
</comment>
<dbReference type="CDD" id="cd11325">
    <property type="entry name" value="AmyAc_GTHase"/>
    <property type="match status" value="1"/>
</dbReference>
<dbReference type="CDD" id="cd02853">
    <property type="entry name" value="E_set_MTHase_like_N"/>
    <property type="match status" value="1"/>
</dbReference>
<dbReference type="SUPFAM" id="SSF51445">
    <property type="entry name" value="(Trans)glycosidases"/>
    <property type="match status" value="1"/>
</dbReference>
<evidence type="ECO:0000256" key="7">
    <source>
        <dbReference type="ARBA" id="ARBA00022801"/>
    </source>
</evidence>
<dbReference type="InterPro" id="IPR017853">
    <property type="entry name" value="GH"/>
</dbReference>
<evidence type="ECO:0000256" key="1">
    <source>
        <dbReference type="ARBA" id="ARBA00004496"/>
    </source>
</evidence>
<evidence type="ECO:0000256" key="8">
    <source>
        <dbReference type="ARBA" id="ARBA00023277"/>
    </source>
</evidence>
<evidence type="ECO:0000256" key="9">
    <source>
        <dbReference type="ARBA" id="ARBA00023295"/>
    </source>
</evidence>
<evidence type="ECO:0000256" key="6">
    <source>
        <dbReference type="ARBA" id="ARBA00022490"/>
    </source>
</evidence>
<dbReference type="Proteomes" id="UP001225596">
    <property type="component" value="Unassembled WGS sequence"/>
</dbReference>
<dbReference type="InterPro" id="IPR013783">
    <property type="entry name" value="Ig-like_fold"/>
</dbReference>
<protein>
    <recommendedName>
        <fullName evidence="5 13">Malto-oligosyltrehalose trehalohydrolase</fullName>
        <shortName evidence="14">MTHase</shortName>
        <ecNumber evidence="4 13">3.2.1.141</ecNumber>
    </recommendedName>
    <alternativeName>
        <fullName evidence="11 14">4-alpha-D-((1-&gt;4)-alpha-D-glucano)trehalose trehalohydrolase</fullName>
    </alternativeName>
    <alternativeName>
        <fullName evidence="10 14">Maltooligosyl trehalose trehalohydrolase</fullName>
    </alternativeName>
</protein>
<dbReference type="Gene3D" id="3.20.20.80">
    <property type="entry name" value="Glycosidases"/>
    <property type="match status" value="1"/>
</dbReference>